<accession>A0AAD7G0P0</accession>
<dbReference type="AlphaFoldDB" id="A0AAD7G0P0"/>
<organism evidence="2 3">
    <name type="scientific">Mycena rosella</name>
    <name type="common">Pink bonnet</name>
    <name type="synonym">Agaricus rosellus</name>
    <dbReference type="NCBI Taxonomy" id="1033263"/>
    <lineage>
        <taxon>Eukaryota</taxon>
        <taxon>Fungi</taxon>
        <taxon>Dikarya</taxon>
        <taxon>Basidiomycota</taxon>
        <taxon>Agaricomycotina</taxon>
        <taxon>Agaricomycetes</taxon>
        <taxon>Agaricomycetidae</taxon>
        <taxon>Agaricales</taxon>
        <taxon>Marasmiineae</taxon>
        <taxon>Mycenaceae</taxon>
        <taxon>Mycena</taxon>
    </lineage>
</organism>
<keyword evidence="3" id="KW-1185">Reference proteome</keyword>
<comment type="caution">
    <text evidence="2">The sequence shown here is derived from an EMBL/GenBank/DDBJ whole genome shotgun (WGS) entry which is preliminary data.</text>
</comment>
<dbReference type="Proteomes" id="UP001221757">
    <property type="component" value="Unassembled WGS sequence"/>
</dbReference>
<evidence type="ECO:0000256" key="1">
    <source>
        <dbReference type="SAM" id="MobiDB-lite"/>
    </source>
</evidence>
<evidence type="ECO:0000313" key="3">
    <source>
        <dbReference type="Proteomes" id="UP001221757"/>
    </source>
</evidence>
<protein>
    <submittedName>
        <fullName evidence="2">Uncharacterized protein</fullName>
    </submittedName>
</protein>
<name>A0AAD7G0P0_MYCRO</name>
<proteinExistence type="predicted"/>
<gene>
    <name evidence="2" type="ORF">B0H17DRAFT_1146974</name>
</gene>
<sequence length="316" mass="35790">MNLRRTRYPSPLARSILAVRSLVSGALPRFEGGEGNQIFRCGVGINSKCMGTVRIQERSRAMAVCACGYDRTRDWLILPTARDEVSRERKNLREFYEPAGSRTLAFRIITIVNYGPICCGRETLRHWLVLSLLRGAFVRVQRDYLHELTRKIDLECSTSQPGVEPGPSACIKPFMNLRRTRYPSPMACIYPCCGERRIRVSSERATFEALSAMPVAARGYERVLNELTRKKDPVQPHTKTQHIYEADARPFTTGSHCARYYTELCAGRSEMGETVLELIRSVWAGVRIQQERSRNKKKIAEAPTMSQPGFEPGPST</sequence>
<evidence type="ECO:0000313" key="2">
    <source>
        <dbReference type="EMBL" id="KAJ7653766.1"/>
    </source>
</evidence>
<dbReference type="EMBL" id="JARKIE010000331">
    <property type="protein sequence ID" value="KAJ7653766.1"/>
    <property type="molecule type" value="Genomic_DNA"/>
</dbReference>
<reference evidence="2" key="1">
    <citation type="submission" date="2023-03" db="EMBL/GenBank/DDBJ databases">
        <title>Massive genome expansion in bonnet fungi (Mycena s.s.) driven by repeated elements and novel gene families across ecological guilds.</title>
        <authorList>
            <consortium name="Lawrence Berkeley National Laboratory"/>
            <person name="Harder C.B."/>
            <person name="Miyauchi S."/>
            <person name="Viragh M."/>
            <person name="Kuo A."/>
            <person name="Thoen E."/>
            <person name="Andreopoulos B."/>
            <person name="Lu D."/>
            <person name="Skrede I."/>
            <person name="Drula E."/>
            <person name="Henrissat B."/>
            <person name="Morin E."/>
            <person name="Kohler A."/>
            <person name="Barry K."/>
            <person name="LaButti K."/>
            <person name="Morin E."/>
            <person name="Salamov A."/>
            <person name="Lipzen A."/>
            <person name="Mereny Z."/>
            <person name="Hegedus B."/>
            <person name="Baldrian P."/>
            <person name="Stursova M."/>
            <person name="Weitz H."/>
            <person name="Taylor A."/>
            <person name="Grigoriev I.V."/>
            <person name="Nagy L.G."/>
            <person name="Martin F."/>
            <person name="Kauserud H."/>
        </authorList>
    </citation>
    <scope>NUCLEOTIDE SEQUENCE</scope>
    <source>
        <strain evidence="2">CBHHK067</strain>
    </source>
</reference>
<feature type="region of interest" description="Disordered" evidence="1">
    <location>
        <begin position="293"/>
        <end position="316"/>
    </location>
</feature>